<accession>A0AAV6YAF3</accession>
<dbReference type="PROSITE" id="PS51667">
    <property type="entry name" value="WRC"/>
    <property type="match status" value="1"/>
</dbReference>
<dbReference type="PANTHER" id="PTHR34680">
    <property type="entry name" value="EXPRESSED PROTEIN"/>
    <property type="match status" value="1"/>
</dbReference>
<keyword evidence="6" id="KW-1185">Reference proteome</keyword>
<feature type="compositionally biased region" description="Low complexity" evidence="3">
    <location>
        <begin position="103"/>
        <end position="113"/>
    </location>
</feature>
<evidence type="ECO:0000256" key="1">
    <source>
        <dbReference type="ARBA" id="ARBA00023242"/>
    </source>
</evidence>
<feature type="compositionally biased region" description="Basic and acidic residues" evidence="3">
    <location>
        <begin position="114"/>
        <end position="127"/>
    </location>
</feature>
<evidence type="ECO:0000313" key="5">
    <source>
        <dbReference type="EMBL" id="KAG8389177.1"/>
    </source>
</evidence>
<keyword evidence="1" id="KW-0539">Nucleus</keyword>
<organism evidence="5 6">
    <name type="scientific">Buddleja alternifolia</name>
    <dbReference type="NCBI Taxonomy" id="168488"/>
    <lineage>
        <taxon>Eukaryota</taxon>
        <taxon>Viridiplantae</taxon>
        <taxon>Streptophyta</taxon>
        <taxon>Embryophyta</taxon>
        <taxon>Tracheophyta</taxon>
        <taxon>Spermatophyta</taxon>
        <taxon>Magnoliopsida</taxon>
        <taxon>eudicotyledons</taxon>
        <taxon>Gunneridae</taxon>
        <taxon>Pentapetalae</taxon>
        <taxon>asterids</taxon>
        <taxon>lamiids</taxon>
        <taxon>Lamiales</taxon>
        <taxon>Scrophulariaceae</taxon>
        <taxon>Buddlejeae</taxon>
        <taxon>Buddleja</taxon>
    </lineage>
</organism>
<name>A0AAV6YAF3_9LAMI</name>
<evidence type="ECO:0000259" key="4">
    <source>
        <dbReference type="PROSITE" id="PS51667"/>
    </source>
</evidence>
<dbReference type="AlphaFoldDB" id="A0AAV6YAF3"/>
<evidence type="ECO:0000313" key="6">
    <source>
        <dbReference type="Proteomes" id="UP000826271"/>
    </source>
</evidence>
<evidence type="ECO:0000256" key="2">
    <source>
        <dbReference type="PROSITE-ProRule" id="PRU01002"/>
    </source>
</evidence>
<dbReference type="EMBL" id="WHWC01000002">
    <property type="protein sequence ID" value="KAG8389177.1"/>
    <property type="molecule type" value="Genomic_DNA"/>
</dbReference>
<dbReference type="Pfam" id="PF08879">
    <property type="entry name" value="WRC"/>
    <property type="match status" value="1"/>
</dbReference>
<feature type="compositionally biased region" description="Acidic residues" evidence="3">
    <location>
        <begin position="185"/>
        <end position="197"/>
    </location>
</feature>
<gene>
    <name evidence="5" type="ORF">BUALT_Bualt02G0201900</name>
</gene>
<feature type="region of interest" description="Disordered" evidence="3">
    <location>
        <begin position="103"/>
        <end position="220"/>
    </location>
</feature>
<feature type="compositionally biased region" description="Basic residues" evidence="3">
    <location>
        <begin position="201"/>
        <end position="220"/>
    </location>
</feature>
<reference evidence="5" key="1">
    <citation type="submission" date="2019-10" db="EMBL/GenBank/DDBJ databases">
        <authorList>
            <person name="Zhang R."/>
            <person name="Pan Y."/>
            <person name="Wang J."/>
            <person name="Ma R."/>
            <person name="Yu S."/>
        </authorList>
    </citation>
    <scope>NUCLEOTIDE SEQUENCE</scope>
    <source>
        <strain evidence="5">LA-IB0</strain>
        <tissue evidence="5">Leaf</tissue>
    </source>
</reference>
<dbReference type="Proteomes" id="UP000826271">
    <property type="component" value="Unassembled WGS sequence"/>
</dbReference>
<feature type="domain" description="WRC" evidence="4">
    <location>
        <begin position="65"/>
        <end position="109"/>
    </location>
</feature>
<sequence>MRIRKHAKFSALLYAASSSTIPEPHVDRDDVFAGNGSSNQSISVVQREYSGRVVAATDKAKQPESDGVILCSKTDGKSWQCKREAAKGNSLCEHHLSLAKNYNNNNVANSTTKTKPEKPTVLESRPRPERKKASKSSDPHQYYYYSGFGPRWGKRRGETSKNNGFGRPEHEHELDPALLSRIMDEEFDYTEDEDESEESRKKGKKRARKLIKARSLKSLM</sequence>
<evidence type="ECO:0000256" key="3">
    <source>
        <dbReference type="SAM" id="MobiDB-lite"/>
    </source>
</evidence>
<comment type="caution">
    <text evidence="2">Lacks conserved residue(s) required for the propagation of feature annotation.</text>
</comment>
<dbReference type="PANTHER" id="PTHR34680:SF3">
    <property type="entry name" value="EXPRESSED PROTEIN"/>
    <property type="match status" value="1"/>
</dbReference>
<proteinExistence type="predicted"/>
<dbReference type="InterPro" id="IPR014977">
    <property type="entry name" value="WRC_dom"/>
</dbReference>
<protein>
    <recommendedName>
        <fullName evidence="4">WRC domain-containing protein</fullName>
    </recommendedName>
</protein>
<comment type="caution">
    <text evidence="5">The sequence shown here is derived from an EMBL/GenBank/DDBJ whole genome shotgun (WGS) entry which is preliminary data.</text>
</comment>